<feature type="compositionally biased region" description="Polar residues" evidence="5">
    <location>
        <begin position="544"/>
        <end position="581"/>
    </location>
</feature>
<dbReference type="InterPro" id="IPR052759">
    <property type="entry name" value="Metalloprotease_M4"/>
</dbReference>
<feature type="domain" description="Peptidase M4 C-terminal" evidence="6">
    <location>
        <begin position="148"/>
        <end position="316"/>
    </location>
</feature>
<evidence type="ECO:0000256" key="1">
    <source>
        <dbReference type="ARBA" id="ARBA00022670"/>
    </source>
</evidence>
<protein>
    <recommendedName>
        <fullName evidence="6">Peptidase M4 C-terminal domain-containing protein</fullName>
    </recommendedName>
</protein>
<dbReference type="Gene3D" id="1.10.390.10">
    <property type="entry name" value="Neutral Protease Domain 2"/>
    <property type="match status" value="1"/>
</dbReference>
<accession>A0A6P8BK92</accession>
<evidence type="ECO:0000313" key="8">
    <source>
        <dbReference type="RefSeq" id="XP_030987531.1"/>
    </source>
</evidence>
<feature type="region of interest" description="Disordered" evidence="5">
    <location>
        <begin position="40"/>
        <end position="63"/>
    </location>
</feature>
<name>A0A6P8BK92_PYRGI</name>
<dbReference type="OrthoDB" id="5332336at2759"/>
<reference evidence="8" key="2">
    <citation type="submission" date="2019-10" db="EMBL/GenBank/DDBJ databases">
        <authorList>
            <consortium name="NCBI Genome Project"/>
        </authorList>
    </citation>
    <scope>NUCLEOTIDE SEQUENCE</scope>
    <source>
        <strain evidence="8">NI907</strain>
    </source>
</reference>
<feature type="region of interest" description="Disordered" evidence="5">
    <location>
        <begin position="544"/>
        <end position="594"/>
    </location>
</feature>
<dbReference type="RefSeq" id="XP_030987531.1">
    <property type="nucleotide sequence ID" value="XM_031122345.1"/>
</dbReference>
<feature type="compositionally biased region" description="Low complexity" evidence="5">
    <location>
        <begin position="358"/>
        <end position="369"/>
    </location>
</feature>
<dbReference type="PANTHER" id="PTHR43579">
    <property type="match status" value="1"/>
</dbReference>
<reference evidence="8" key="3">
    <citation type="submission" date="2025-08" db="UniProtKB">
        <authorList>
            <consortium name="RefSeq"/>
        </authorList>
    </citation>
    <scope>IDENTIFICATION</scope>
    <source>
        <strain evidence="8">NI907</strain>
    </source>
</reference>
<evidence type="ECO:0000256" key="5">
    <source>
        <dbReference type="SAM" id="MobiDB-lite"/>
    </source>
</evidence>
<dbReference type="Proteomes" id="UP000515153">
    <property type="component" value="Unplaced"/>
</dbReference>
<dbReference type="InterPro" id="IPR027268">
    <property type="entry name" value="Peptidase_M4/M1_CTD_sf"/>
</dbReference>
<keyword evidence="7" id="KW-1185">Reference proteome</keyword>
<dbReference type="Pfam" id="PF02868">
    <property type="entry name" value="Peptidase_M4_C"/>
    <property type="match status" value="1"/>
</dbReference>
<dbReference type="PANTHER" id="PTHR43579:SF1">
    <property type="entry name" value="NEUTRAL METALLOPROTEINASE"/>
    <property type="match status" value="1"/>
</dbReference>
<dbReference type="GO" id="GO:0004222">
    <property type="term" value="F:metalloendopeptidase activity"/>
    <property type="evidence" value="ECO:0007669"/>
    <property type="project" value="InterPro"/>
</dbReference>
<evidence type="ECO:0000256" key="4">
    <source>
        <dbReference type="ARBA" id="ARBA00023049"/>
    </source>
</evidence>
<feature type="region of interest" description="Disordered" evidence="5">
    <location>
        <begin position="348"/>
        <end position="451"/>
    </location>
</feature>
<dbReference type="GO" id="GO:0006508">
    <property type="term" value="P:proteolysis"/>
    <property type="evidence" value="ECO:0007669"/>
    <property type="project" value="UniProtKB-KW"/>
</dbReference>
<keyword evidence="3" id="KW-0862">Zinc</keyword>
<proteinExistence type="predicted"/>
<gene>
    <name evidence="8" type="ORF">PgNI_02278</name>
</gene>
<evidence type="ECO:0000259" key="6">
    <source>
        <dbReference type="Pfam" id="PF02868"/>
    </source>
</evidence>
<reference evidence="8" key="1">
    <citation type="journal article" date="2019" name="Mol. Biol. Evol.">
        <title>Blast fungal genomes show frequent chromosomal changes, gene gains and losses, and effector gene turnover.</title>
        <authorList>
            <person name="Gomez Luciano L.B."/>
            <person name="Jason Tsai I."/>
            <person name="Chuma I."/>
            <person name="Tosa Y."/>
            <person name="Chen Y.H."/>
            <person name="Li J.Y."/>
            <person name="Li M.Y."/>
            <person name="Jade Lu M.Y."/>
            <person name="Nakayashiki H."/>
            <person name="Li W.H."/>
        </authorList>
    </citation>
    <scope>NUCLEOTIDE SEQUENCE</scope>
    <source>
        <strain evidence="8">NI907</strain>
    </source>
</reference>
<dbReference type="AlphaFoldDB" id="A0A6P8BK92"/>
<keyword evidence="1" id="KW-0645">Protease</keyword>
<keyword evidence="2" id="KW-0378">Hydrolase</keyword>
<dbReference type="GeneID" id="41957257"/>
<organism evidence="7 8">
    <name type="scientific">Pyricularia grisea</name>
    <name type="common">Crabgrass-specific blast fungus</name>
    <name type="synonym">Magnaporthe grisea</name>
    <dbReference type="NCBI Taxonomy" id="148305"/>
    <lineage>
        <taxon>Eukaryota</taxon>
        <taxon>Fungi</taxon>
        <taxon>Dikarya</taxon>
        <taxon>Ascomycota</taxon>
        <taxon>Pezizomycotina</taxon>
        <taxon>Sordariomycetes</taxon>
        <taxon>Sordariomycetidae</taxon>
        <taxon>Magnaporthales</taxon>
        <taxon>Pyriculariaceae</taxon>
        <taxon>Pyricularia</taxon>
    </lineage>
</organism>
<sequence>MCRSFSLTEVVITNVSASSSFDEETRMAARKALGQNRDPHICHPTPYEIRRRSNPSLPEPSGTIYPHPLINPIKEAPLMTEVRAFYRLEFKFKGENLDIVWQEGTNICNKGQGRIMGDVLVDPGNSIEIVTHLIQHYINQAYAPLEPVGESGCLSEHFGDVMGVMAKMWQDRLTAREGDWGIGRKCFMPGNDQIVIRDVRTPGSAYNDPRLGKDPQPIHMRDYVHDTTPPGIIDHRKGNHVNTGIPNRAFAIVALAYGGYAWEKAGQIWWAAMTSRAVPVKCTLSKFALVTCSIAEQFYGPTDARTVRFAWQEVGVLSPSLWEHMSIFTVLMREELEDEYEAEVALAGQQQNGEQTDENTSQQTQQQIKQESDSDHSSSAPSMANNDTEVVETRPVSPASWTTDDEDATTAQGTPAPPTPELPPTYDVDDDEEQAMFTPPTTRMPSPAGRDPRLHPAPINPHGYSETVINGALAAANFIMEKAVEVDLKRQHREACEREAAFMAACGLSPLAGTACTFEERARGRSLARESGVVGRLTLVGTSSAGVQTSPAGELTSTASSTAKEQSTVSSTSAVEPTNISEPGALDMSAFTDDDGQDVVDRDLVIRNTGTAVGRRAQGGHGNCKTTF</sequence>
<dbReference type="InterPro" id="IPR001570">
    <property type="entry name" value="Peptidase_M4_C_domain"/>
</dbReference>
<evidence type="ECO:0000313" key="7">
    <source>
        <dbReference type="Proteomes" id="UP000515153"/>
    </source>
</evidence>
<evidence type="ECO:0000256" key="2">
    <source>
        <dbReference type="ARBA" id="ARBA00022801"/>
    </source>
</evidence>
<dbReference type="KEGG" id="pgri:PgNI_02278"/>
<evidence type="ECO:0000256" key="3">
    <source>
        <dbReference type="ARBA" id="ARBA00022833"/>
    </source>
</evidence>
<dbReference type="SUPFAM" id="SSF55486">
    <property type="entry name" value="Metalloproteases ('zincins'), catalytic domain"/>
    <property type="match status" value="1"/>
</dbReference>
<keyword evidence="4" id="KW-0482">Metalloprotease</keyword>